<evidence type="ECO:0000256" key="2">
    <source>
        <dbReference type="ARBA" id="ARBA00008954"/>
    </source>
</evidence>
<name>A0ABQ6MU75_9STRA</name>
<dbReference type="InterPro" id="IPR015421">
    <property type="entry name" value="PyrdxlP-dep_Trfase_major"/>
</dbReference>
<dbReference type="InterPro" id="IPR050103">
    <property type="entry name" value="Class-III_PLP-dep_AT"/>
</dbReference>
<evidence type="ECO:0000313" key="5">
    <source>
        <dbReference type="EMBL" id="GMI32470.1"/>
    </source>
</evidence>
<dbReference type="InterPro" id="IPR015424">
    <property type="entry name" value="PyrdxlP-dep_Trfase"/>
</dbReference>
<dbReference type="PIRSF" id="PIRSF000521">
    <property type="entry name" value="Transaminase_4ab_Lys_Orn"/>
    <property type="match status" value="1"/>
</dbReference>
<organism evidence="5 6">
    <name type="scientific">Tetraparma gracilis</name>
    <dbReference type="NCBI Taxonomy" id="2962635"/>
    <lineage>
        <taxon>Eukaryota</taxon>
        <taxon>Sar</taxon>
        <taxon>Stramenopiles</taxon>
        <taxon>Ochrophyta</taxon>
        <taxon>Bolidophyceae</taxon>
        <taxon>Parmales</taxon>
        <taxon>Triparmaceae</taxon>
        <taxon>Tetraparma</taxon>
    </lineage>
</organism>
<dbReference type="InterPro" id="IPR005814">
    <property type="entry name" value="Aminotrans_3"/>
</dbReference>
<evidence type="ECO:0000256" key="3">
    <source>
        <dbReference type="ARBA" id="ARBA00022898"/>
    </source>
</evidence>
<dbReference type="PANTHER" id="PTHR11986:SF58">
    <property type="entry name" value="LEUCINE_METHIONINE RACEMASE"/>
    <property type="match status" value="1"/>
</dbReference>
<evidence type="ECO:0000313" key="6">
    <source>
        <dbReference type="Proteomes" id="UP001165060"/>
    </source>
</evidence>
<dbReference type="Proteomes" id="UP001165060">
    <property type="component" value="Unassembled WGS sequence"/>
</dbReference>
<comment type="similarity">
    <text evidence="2 4">Belongs to the class-III pyridoxal-phosphate-dependent aminotransferase family.</text>
</comment>
<dbReference type="PANTHER" id="PTHR11986">
    <property type="entry name" value="AMINOTRANSFERASE CLASS III"/>
    <property type="match status" value="1"/>
</dbReference>
<dbReference type="InterPro" id="IPR015422">
    <property type="entry name" value="PyrdxlP-dep_Trfase_small"/>
</dbReference>
<keyword evidence="3 4" id="KW-0663">Pyridoxal phosphate</keyword>
<gene>
    <name evidence="5" type="ORF">TeGR_g7305</name>
</gene>
<dbReference type="Pfam" id="PF00202">
    <property type="entry name" value="Aminotran_3"/>
    <property type="match status" value="1"/>
</dbReference>
<dbReference type="SUPFAM" id="SSF53383">
    <property type="entry name" value="PLP-dependent transferases"/>
    <property type="match status" value="1"/>
</dbReference>
<sequence>MLRSLPLSRSVSTLRSAKSQLSSGIGRLSPHTFSCGSGSFLTTTCGLTLLDFTSGIGVTNTGHSHPRVVAAAQKQAGRLVHGQVNVGYHEPMLDLIDGLSEPAGPLACMASPSFLPGPHADGGRPHLFFWNSGAEAVEAAVKLARHATRKQGVLVFQGGYHGRTLGTMSMTTSKNIYRAGFGANLPGVLVAPFPYVHRYKEHLGGGTEEEREERTVDFCMAQLDLVLSQQAPASDIACAVIEPVQGEGGYVPAPASFIRRLREWCTKHEILMVADEVQSGFGRTGGWFAMDHYGVSPDVLVFAKGIASGFPLSGIAAPGSLMNTQPPGSMGGTYAGNAVSCAAAVATIAAMQDEGMLANAVARGEQLRGGLAELQKRLPIADVRGLGLMVGVEFEPAAGGIAGAVTQECLARGMLLLQTSVYDTVRFIPPLNVSEDEVKMGLEIFASSVDAVLAKKK</sequence>
<dbReference type="Gene3D" id="3.90.1150.10">
    <property type="entry name" value="Aspartate Aminotransferase, domain 1"/>
    <property type="match status" value="1"/>
</dbReference>
<comment type="cofactor">
    <cofactor evidence="1">
        <name>pyridoxal 5'-phosphate</name>
        <dbReference type="ChEBI" id="CHEBI:597326"/>
    </cofactor>
</comment>
<dbReference type="InterPro" id="IPR049704">
    <property type="entry name" value="Aminotrans_3_PPA_site"/>
</dbReference>
<accession>A0ABQ6MU75</accession>
<dbReference type="CDD" id="cd00610">
    <property type="entry name" value="OAT_like"/>
    <property type="match status" value="1"/>
</dbReference>
<comment type="caution">
    <text evidence="5">The sequence shown here is derived from an EMBL/GenBank/DDBJ whole genome shotgun (WGS) entry which is preliminary data.</text>
</comment>
<evidence type="ECO:0008006" key="7">
    <source>
        <dbReference type="Google" id="ProtNLM"/>
    </source>
</evidence>
<keyword evidence="6" id="KW-1185">Reference proteome</keyword>
<reference evidence="5 6" key="1">
    <citation type="journal article" date="2023" name="Commun. Biol.">
        <title>Genome analysis of Parmales, the sister group of diatoms, reveals the evolutionary specialization of diatoms from phago-mixotrophs to photoautotrophs.</title>
        <authorList>
            <person name="Ban H."/>
            <person name="Sato S."/>
            <person name="Yoshikawa S."/>
            <person name="Yamada K."/>
            <person name="Nakamura Y."/>
            <person name="Ichinomiya M."/>
            <person name="Sato N."/>
            <person name="Blanc-Mathieu R."/>
            <person name="Endo H."/>
            <person name="Kuwata A."/>
            <person name="Ogata H."/>
        </authorList>
    </citation>
    <scope>NUCLEOTIDE SEQUENCE [LARGE SCALE GENOMIC DNA]</scope>
</reference>
<dbReference type="PROSITE" id="PS00600">
    <property type="entry name" value="AA_TRANSFER_CLASS_3"/>
    <property type="match status" value="1"/>
</dbReference>
<protein>
    <recommendedName>
        <fullName evidence="7">4-aminobutyrate aminotransferase</fullName>
    </recommendedName>
</protein>
<dbReference type="EMBL" id="BRYB01000548">
    <property type="protein sequence ID" value="GMI32470.1"/>
    <property type="molecule type" value="Genomic_DNA"/>
</dbReference>
<dbReference type="Gene3D" id="3.40.640.10">
    <property type="entry name" value="Type I PLP-dependent aspartate aminotransferase-like (Major domain)"/>
    <property type="match status" value="1"/>
</dbReference>
<evidence type="ECO:0000256" key="1">
    <source>
        <dbReference type="ARBA" id="ARBA00001933"/>
    </source>
</evidence>
<proteinExistence type="inferred from homology"/>
<evidence type="ECO:0000256" key="4">
    <source>
        <dbReference type="RuleBase" id="RU003560"/>
    </source>
</evidence>